<keyword evidence="3" id="KW-1185">Reference proteome</keyword>
<evidence type="ECO:0000313" key="2">
    <source>
        <dbReference type="EMBL" id="EFA13346.1"/>
    </source>
</evidence>
<dbReference type="PhylomeDB" id="D7GYB7"/>
<dbReference type="STRING" id="7070.D7GYB7"/>
<dbReference type="SUPFAM" id="SSF56672">
    <property type="entry name" value="DNA/RNA polymerases"/>
    <property type="match status" value="1"/>
</dbReference>
<dbReference type="InterPro" id="IPR036397">
    <property type="entry name" value="RNaseH_sf"/>
</dbReference>
<dbReference type="InterPro" id="IPR008042">
    <property type="entry name" value="Retrotrans_Pao"/>
</dbReference>
<dbReference type="OMA" id="MHTTIRE"/>
<accession>D7GYB7</accession>
<feature type="domain" description="Integrase catalytic" evidence="1">
    <location>
        <begin position="1276"/>
        <end position="1470"/>
    </location>
</feature>
<dbReference type="InterPro" id="IPR005312">
    <property type="entry name" value="DUF1759"/>
</dbReference>
<dbReference type="SUPFAM" id="SSF53098">
    <property type="entry name" value="Ribonuclease H-like"/>
    <property type="match status" value="1"/>
</dbReference>
<evidence type="ECO:0000259" key="1">
    <source>
        <dbReference type="PROSITE" id="PS50994"/>
    </source>
</evidence>
<dbReference type="Pfam" id="PF17921">
    <property type="entry name" value="Integrase_H2C2"/>
    <property type="match status" value="1"/>
</dbReference>
<dbReference type="GO" id="GO:0042575">
    <property type="term" value="C:DNA polymerase complex"/>
    <property type="evidence" value="ECO:0007669"/>
    <property type="project" value="UniProtKB-ARBA"/>
</dbReference>
<dbReference type="EMBL" id="KQ972852">
    <property type="protein sequence ID" value="EFA13346.1"/>
    <property type="molecule type" value="Genomic_DNA"/>
</dbReference>
<protein>
    <recommendedName>
        <fullName evidence="1">Integrase catalytic domain-containing protein</fullName>
    </recommendedName>
</protein>
<dbReference type="Gene3D" id="3.30.420.10">
    <property type="entry name" value="Ribonuclease H-like superfamily/Ribonuclease H"/>
    <property type="match status" value="1"/>
</dbReference>
<name>D7GYB7_TRICA</name>
<dbReference type="Proteomes" id="UP000007266">
    <property type="component" value="Unassembled WGS sequence"/>
</dbReference>
<dbReference type="PROSITE" id="PS50994">
    <property type="entry name" value="INTEGRASE"/>
    <property type="match status" value="1"/>
</dbReference>
<dbReference type="InterPro" id="IPR043502">
    <property type="entry name" value="DNA/RNA_pol_sf"/>
</dbReference>
<reference evidence="2 3" key="2">
    <citation type="journal article" date="2010" name="Nucleic Acids Res.">
        <title>BeetleBase in 2010: revisions to provide comprehensive genomic information for Tribolium castaneum.</title>
        <authorList>
            <person name="Kim H.S."/>
            <person name="Murphy T."/>
            <person name="Xia J."/>
            <person name="Caragea D."/>
            <person name="Park Y."/>
            <person name="Beeman R.W."/>
            <person name="Lorenzen M.D."/>
            <person name="Butcher S."/>
            <person name="Manak J.R."/>
            <person name="Brown S.J."/>
        </authorList>
    </citation>
    <scope>NUCLEOTIDE SEQUENCE [LARGE SCALE GENOMIC DNA]</scope>
    <source>
        <strain evidence="2 3">Georgia GA2</strain>
    </source>
</reference>
<reference evidence="2 3" key="1">
    <citation type="journal article" date="2008" name="Nature">
        <title>The genome of the model beetle and pest Tribolium castaneum.</title>
        <authorList>
            <consortium name="Tribolium Genome Sequencing Consortium"/>
            <person name="Richards S."/>
            <person name="Gibbs R.A."/>
            <person name="Weinstock G.M."/>
            <person name="Brown S.J."/>
            <person name="Denell R."/>
            <person name="Beeman R.W."/>
            <person name="Gibbs R."/>
            <person name="Beeman R.W."/>
            <person name="Brown S.J."/>
            <person name="Bucher G."/>
            <person name="Friedrich M."/>
            <person name="Grimmelikhuijzen C.J."/>
            <person name="Klingler M."/>
            <person name="Lorenzen M."/>
            <person name="Richards S."/>
            <person name="Roth S."/>
            <person name="Schroder R."/>
            <person name="Tautz D."/>
            <person name="Zdobnov E.M."/>
            <person name="Muzny D."/>
            <person name="Gibbs R.A."/>
            <person name="Weinstock G.M."/>
            <person name="Attaway T."/>
            <person name="Bell S."/>
            <person name="Buhay C.J."/>
            <person name="Chandrabose M.N."/>
            <person name="Chavez D."/>
            <person name="Clerk-Blankenburg K.P."/>
            <person name="Cree A."/>
            <person name="Dao M."/>
            <person name="Davis C."/>
            <person name="Chacko J."/>
            <person name="Dinh H."/>
            <person name="Dugan-Rocha S."/>
            <person name="Fowler G."/>
            <person name="Garner T.T."/>
            <person name="Garnes J."/>
            <person name="Gnirke A."/>
            <person name="Hawes A."/>
            <person name="Hernandez J."/>
            <person name="Hines S."/>
            <person name="Holder M."/>
            <person name="Hume J."/>
            <person name="Jhangiani S.N."/>
            <person name="Joshi V."/>
            <person name="Khan Z.M."/>
            <person name="Jackson L."/>
            <person name="Kovar C."/>
            <person name="Kowis A."/>
            <person name="Lee S."/>
            <person name="Lewis L.R."/>
            <person name="Margolis J."/>
            <person name="Morgan M."/>
            <person name="Nazareth L.V."/>
            <person name="Nguyen N."/>
            <person name="Okwuonu G."/>
            <person name="Parker D."/>
            <person name="Richards S."/>
            <person name="Ruiz S.J."/>
            <person name="Santibanez J."/>
            <person name="Savard J."/>
            <person name="Scherer S.E."/>
            <person name="Schneider B."/>
            <person name="Sodergren E."/>
            <person name="Tautz D."/>
            <person name="Vattahil S."/>
            <person name="Villasana D."/>
            <person name="White C.S."/>
            <person name="Wright R."/>
            <person name="Park Y."/>
            <person name="Beeman R.W."/>
            <person name="Lord J."/>
            <person name="Oppert B."/>
            <person name="Lorenzen M."/>
            <person name="Brown S."/>
            <person name="Wang L."/>
            <person name="Savard J."/>
            <person name="Tautz D."/>
            <person name="Richards S."/>
            <person name="Weinstock G."/>
            <person name="Gibbs R.A."/>
            <person name="Liu Y."/>
            <person name="Worley K."/>
            <person name="Weinstock G."/>
            <person name="Elsik C.G."/>
            <person name="Reese J.T."/>
            <person name="Elhaik E."/>
            <person name="Landan G."/>
            <person name="Graur D."/>
            <person name="Arensburger P."/>
            <person name="Atkinson P."/>
            <person name="Beeman R.W."/>
            <person name="Beidler J."/>
            <person name="Brown S.J."/>
            <person name="Demuth J.P."/>
            <person name="Drury D.W."/>
            <person name="Du Y.Z."/>
            <person name="Fujiwara H."/>
            <person name="Lorenzen M."/>
            <person name="Maselli V."/>
            <person name="Osanai M."/>
            <person name="Park Y."/>
            <person name="Robertson H.M."/>
            <person name="Tu Z."/>
            <person name="Wang J.J."/>
            <person name="Wang S."/>
            <person name="Richards S."/>
            <person name="Song H."/>
            <person name="Zhang L."/>
            <person name="Sodergren E."/>
            <person name="Werner D."/>
            <person name="Stanke M."/>
            <person name="Morgenstern B."/>
            <person name="Solovyev V."/>
            <person name="Kosarev P."/>
            <person name="Brown G."/>
            <person name="Chen H.C."/>
            <person name="Ermolaeva O."/>
            <person name="Hlavina W."/>
            <person name="Kapustin Y."/>
            <person name="Kiryutin B."/>
            <person name="Kitts P."/>
            <person name="Maglott D."/>
            <person name="Pruitt K."/>
            <person name="Sapojnikov V."/>
            <person name="Souvorov A."/>
            <person name="Mackey A.J."/>
            <person name="Waterhouse R.M."/>
            <person name="Wyder S."/>
            <person name="Zdobnov E.M."/>
            <person name="Zdobnov E.M."/>
            <person name="Wyder S."/>
            <person name="Kriventseva E.V."/>
            <person name="Kadowaki T."/>
            <person name="Bork P."/>
            <person name="Aranda M."/>
            <person name="Bao R."/>
            <person name="Beermann A."/>
            <person name="Berns N."/>
            <person name="Bolognesi R."/>
            <person name="Bonneton F."/>
            <person name="Bopp D."/>
            <person name="Brown S.J."/>
            <person name="Bucher G."/>
            <person name="Butts T."/>
            <person name="Chaumot A."/>
            <person name="Denell R.E."/>
            <person name="Ferrier D.E."/>
            <person name="Friedrich M."/>
            <person name="Gordon C.M."/>
            <person name="Jindra M."/>
            <person name="Klingler M."/>
            <person name="Lan Q."/>
            <person name="Lattorff H.M."/>
            <person name="Laudet V."/>
            <person name="von Levetsow C."/>
            <person name="Liu Z."/>
            <person name="Lutz R."/>
            <person name="Lynch J.A."/>
            <person name="da Fonseca R.N."/>
            <person name="Posnien N."/>
            <person name="Reuter R."/>
            <person name="Roth S."/>
            <person name="Savard J."/>
            <person name="Schinko J.B."/>
            <person name="Schmitt C."/>
            <person name="Schoppmeier M."/>
            <person name="Schroder R."/>
            <person name="Shippy T.D."/>
            <person name="Simonnet F."/>
            <person name="Marques-Souza H."/>
            <person name="Tautz D."/>
            <person name="Tomoyasu Y."/>
            <person name="Trauner J."/>
            <person name="Van der Zee M."/>
            <person name="Vervoort M."/>
            <person name="Wittkopp N."/>
            <person name="Wimmer E.A."/>
            <person name="Yang X."/>
            <person name="Jones A.K."/>
            <person name="Sattelle D.B."/>
            <person name="Ebert P.R."/>
            <person name="Nelson D."/>
            <person name="Scott J.G."/>
            <person name="Beeman R.W."/>
            <person name="Muthukrishnan S."/>
            <person name="Kramer K.J."/>
            <person name="Arakane Y."/>
            <person name="Beeman R.W."/>
            <person name="Zhu Q."/>
            <person name="Hogenkamp D."/>
            <person name="Dixit R."/>
            <person name="Oppert B."/>
            <person name="Jiang H."/>
            <person name="Zou Z."/>
            <person name="Marshall J."/>
            <person name="Elpidina E."/>
            <person name="Vinokurov K."/>
            <person name="Oppert C."/>
            <person name="Zou Z."/>
            <person name="Evans J."/>
            <person name="Lu Z."/>
            <person name="Zhao P."/>
            <person name="Sumathipala N."/>
            <person name="Altincicek B."/>
            <person name="Vilcinskas A."/>
            <person name="Williams M."/>
            <person name="Hultmark D."/>
            <person name="Hetru C."/>
            <person name="Jiang H."/>
            <person name="Grimmelikhuijzen C.J."/>
            <person name="Hauser F."/>
            <person name="Cazzamali G."/>
            <person name="Williamson M."/>
            <person name="Park Y."/>
            <person name="Li B."/>
            <person name="Tanaka Y."/>
            <person name="Predel R."/>
            <person name="Neupert S."/>
            <person name="Schachtner J."/>
            <person name="Verleyen P."/>
            <person name="Raible F."/>
            <person name="Bork P."/>
            <person name="Friedrich M."/>
            <person name="Walden K.K."/>
            <person name="Robertson H.M."/>
            <person name="Angeli S."/>
            <person name="Foret S."/>
            <person name="Bucher G."/>
            <person name="Schuetz S."/>
            <person name="Maleszka R."/>
            <person name="Wimmer E.A."/>
            <person name="Beeman R.W."/>
            <person name="Lorenzen M."/>
            <person name="Tomoyasu Y."/>
            <person name="Miller S.C."/>
            <person name="Grossmann D."/>
            <person name="Bucher G."/>
        </authorList>
    </citation>
    <scope>NUCLEOTIDE SEQUENCE [LARGE SCALE GENOMIC DNA]</scope>
    <source>
        <strain evidence="2 3">Georgia GA2</strain>
    </source>
</reference>
<dbReference type="Pfam" id="PF05380">
    <property type="entry name" value="Peptidase_A17"/>
    <property type="match status" value="1"/>
</dbReference>
<sequence length="1588" mass="181295">MPPKRNAQLEIFNLQSKAGSFESQLNHFENYIRSIDDSNVNHQLIIQLELRISNIQSLYDKYETIYNELKNYDAATSITSLNDFGDSFYNILAAAKSIISTFESNKQNLPQYLPQDANNSCGAFNGAYEEQVKLANLDLPTFDGDYMQWAGFKDSFTTLIHNSKRIISKTNKFHYLKLSLKGAALKVIENMQANDSNYDIAWDLLHQRFDNKQLIVKSHLDAIFELPTVNKDSCQSLRELHDNLNKNLRALKNLGQPVEYWDTIIIHIILNKLDSNSKRAFAEFKRQCEFPTLDDLNNFIKDRCIVLEQLSFKTKAEQPAQINKPKRTPPYQNHYAYASTTNNDNTNSGKSCPLCKADHFLHSCDEFYKMTVIERFNFILLATIVVNIKDVKGITHKVRCLMDGGSQSNFITSKLCKKLGLVTTPINYTVLGINSYPSNINKQVKICISSSMTKFECNLHCLVIQKITEKLPIISFDKNILNLPPDVVLADPNFNVSSEIDLLMGASLAFQILRGEPISLGNDNLPIIHNTQFGWVVAGNLITEAISQNTSFSFCNTNMSDNVSNEDLQRNLSQFWEIEEDVKLLSSLSKENQLCETFFSETVSREPSGKFIVKMPLKDNHVFLGDSEQMALRRFYSLEQKLAKNPQLKTQYSQFINEYKEMNHMSLVSKQFSDLEPGYYVPHHAVYKAESLTTKLRVVFDASAKTDSGLSLNDVQMAGPNLQNDLSSILLRFRKHAVVLTADVMKMYRMIHIHPEQRKFLRIFWRDNSNEQLQLYELNTVTYGTASAPYLAIKCLNVLADENKETFPKTCEIIKGDFYVDDVLTGADAVEEVLQIQNELSTLFWAKQGKMFIQELFKQKLSWDEPVSGELKSKWFALFQGFMAVDELKIPRHVLLNNSVSVDIHGFSDASEKAYGACIYCRSTDQLGNVSVKLLCSKSRVAPLKVLTIPRLELCGALLLARLINKAEESLQIIINKRYCWCDSKIVLSWIHSDPSRWRIFVSNRVTQIQNLTNGHTWLYIETHNNPADVLSKGIEPKELQNYCLWWDGPSFLHDSSELWNNKSIACQTLTSEEQKCKVVVTVSVNDFDVFNKFCSTFSCFKKLIKSFAWWTRFKNRLQKRPVKSSKTLDLEEYVAAETTLIRLLQEQCFDKDLYDLKSGTLSSSSKIKSLHPFLDTNGVIRVGGRLGHSTYSFSKKHPILLPNKHKLTDLIATDCHLKLLHVGPQGLLSALRETYWPIAGRNLARKVYRNCVTCFKANPQPLQHIMGELPSCRVKQTFPFYCVGIDYAGPFHLKDRTTRNPKIVKAYVCLFVCMAVKAVHIEVVSDLTSEAFLACLKRFISRRGKPKDIFSDNGLNFVGAANELRELYVFLKSESTQNKILEFLTSEKISWHFIPPRAPHMGGLWEAGIKSMKFHLTRIVGNASLTFEELNTIVTQVEAILNSRPLVPLSSNPDDLSVLSPGHFIIGRAMVALPDYDYQEIPENKLSRFQRLQRIVQHFWSRWTREYICELQNRSKWRNNSLNALKKGSLVIVRDDQTSPQQWRLGRVLDLHPGHDGIVRVVTIKFATQIAKRPVAKLCVLPIGESV</sequence>
<dbReference type="GO" id="GO:0071897">
    <property type="term" value="P:DNA biosynthetic process"/>
    <property type="evidence" value="ECO:0007669"/>
    <property type="project" value="UniProtKB-ARBA"/>
</dbReference>
<dbReference type="HOGENOM" id="CLU_000526_6_0_1"/>
<dbReference type="Pfam" id="PF03564">
    <property type="entry name" value="DUF1759"/>
    <property type="match status" value="1"/>
</dbReference>
<dbReference type="InterPro" id="IPR043128">
    <property type="entry name" value="Rev_trsase/Diguanyl_cyclase"/>
</dbReference>
<dbReference type="PANTHER" id="PTHR47331">
    <property type="entry name" value="PHD-TYPE DOMAIN-CONTAINING PROTEIN"/>
    <property type="match status" value="1"/>
</dbReference>
<dbReference type="InterPro" id="IPR012337">
    <property type="entry name" value="RNaseH-like_sf"/>
</dbReference>
<dbReference type="Pfam" id="PF18701">
    <property type="entry name" value="DUF5641"/>
    <property type="match status" value="1"/>
</dbReference>
<organism evidence="2 3">
    <name type="scientific">Tribolium castaneum</name>
    <name type="common">Red flour beetle</name>
    <dbReference type="NCBI Taxonomy" id="7070"/>
    <lineage>
        <taxon>Eukaryota</taxon>
        <taxon>Metazoa</taxon>
        <taxon>Ecdysozoa</taxon>
        <taxon>Arthropoda</taxon>
        <taxon>Hexapoda</taxon>
        <taxon>Insecta</taxon>
        <taxon>Pterygota</taxon>
        <taxon>Neoptera</taxon>
        <taxon>Endopterygota</taxon>
        <taxon>Coleoptera</taxon>
        <taxon>Polyphaga</taxon>
        <taxon>Cucujiformia</taxon>
        <taxon>Tenebrionidae</taxon>
        <taxon>Tenebrionidae incertae sedis</taxon>
        <taxon>Tribolium</taxon>
    </lineage>
</organism>
<dbReference type="GO" id="GO:0015074">
    <property type="term" value="P:DNA integration"/>
    <property type="evidence" value="ECO:0007669"/>
    <property type="project" value="InterPro"/>
</dbReference>
<proteinExistence type="predicted"/>
<dbReference type="CDD" id="cd00303">
    <property type="entry name" value="retropepsin_like"/>
    <property type="match status" value="1"/>
</dbReference>
<dbReference type="InParanoid" id="D7GYB7"/>
<dbReference type="InterPro" id="IPR041588">
    <property type="entry name" value="Integrase_H2C2"/>
</dbReference>
<gene>
    <name evidence="2" type="primary">GLEAN_02325</name>
    <name evidence="2" type="ORF">TcasGA2_TC002325</name>
</gene>
<dbReference type="InterPro" id="IPR001584">
    <property type="entry name" value="Integrase_cat-core"/>
</dbReference>
<dbReference type="Gene3D" id="3.30.70.270">
    <property type="match status" value="1"/>
</dbReference>
<evidence type="ECO:0000313" key="3">
    <source>
        <dbReference type="Proteomes" id="UP000007266"/>
    </source>
</evidence>
<dbReference type="InterPro" id="IPR040676">
    <property type="entry name" value="DUF5641"/>
</dbReference>
<dbReference type="eggNOG" id="ENOG502QR56">
    <property type="taxonomic scope" value="Eukaryota"/>
</dbReference>
<dbReference type="GO" id="GO:0003676">
    <property type="term" value="F:nucleic acid binding"/>
    <property type="evidence" value="ECO:0007669"/>
    <property type="project" value="InterPro"/>
</dbReference>
<dbReference type="Gene3D" id="3.10.10.10">
    <property type="entry name" value="HIV Type 1 Reverse Transcriptase, subunit A, domain 1"/>
    <property type="match status" value="1"/>
</dbReference>